<gene>
    <name evidence="3" type="ORF">FGO68_gene10588</name>
</gene>
<comment type="caution">
    <text evidence="3">The sequence shown here is derived from an EMBL/GenBank/DDBJ whole genome shotgun (WGS) entry which is preliminary data.</text>
</comment>
<evidence type="ECO:0000256" key="1">
    <source>
        <dbReference type="SAM" id="Coils"/>
    </source>
</evidence>
<dbReference type="Proteomes" id="UP000785679">
    <property type="component" value="Unassembled WGS sequence"/>
</dbReference>
<evidence type="ECO:0000313" key="3">
    <source>
        <dbReference type="EMBL" id="TNV74290.1"/>
    </source>
</evidence>
<dbReference type="Gene3D" id="1.20.5.340">
    <property type="match status" value="1"/>
</dbReference>
<keyword evidence="1" id="KW-0175">Coiled coil</keyword>
<accession>A0A8J8NHA2</accession>
<organism evidence="3 4">
    <name type="scientific">Halteria grandinella</name>
    <dbReference type="NCBI Taxonomy" id="5974"/>
    <lineage>
        <taxon>Eukaryota</taxon>
        <taxon>Sar</taxon>
        <taxon>Alveolata</taxon>
        <taxon>Ciliophora</taxon>
        <taxon>Intramacronucleata</taxon>
        <taxon>Spirotrichea</taxon>
        <taxon>Stichotrichia</taxon>
        <taxon>Sporadotrichida</taxon>
        <taxon>Halteriidae</taxon>
        <taxon>Halteria</taxon>
    </lineage>
</organism>
<feature type="compositionally biased region" description="Low complexity" evidence="2">
    <location>
        <begin position="474"/>
        <end position="484"/>
    </location>
</feature>
<feature type="coiled-coil region" evidence="1">
    <location>
        <begin position="351"/>
        <end position="378"/>
    </location>
</feature>
<sequence length="641" mass="72128">MQMQDVQRRMEQLISAYVNGGQQVPFVEFVNSTIMLGQSYPFPGAYTDKELTTLRTSIDQLKDKEKLAKIYHSFLTAEYPPSSMQFYLKAGRLILQHVKGDFSLAQPNFNFAELSTLFMPTDKLVLLVQKIFPGNHSQIVTSLFQNLTVIAPAHVNCQDLRVQCLVEQRGMEHQQYIEQVQSQLARNILAGRRASLVVSPVRKMVASTKENLARATAAASSGQGAKVKAINTEKLFQQQPTFYNFDKVFGLPDLSHQRNKVNKVLHQARTTTAASSQNVPVYLDHESALMIEHMINPNAATNKMLNTSLGASKSMISPSRIETTMVNTSKDIKRMFHQDDLKHFESPEIRLRELQQRLSESEKDRQRLRKEVYKLQMDLEQAHGVSERDGERYSDIEECVRGLYGEVNRVMEGYEGVGKRQEVGRIEGWFNRLSNLLGGKGRGQASPIKLSFERNEGYSPAPVQAYGQSISINQRQSNASSNQQAPPPSGSLFSRTLFNYDVTRAANPKPKPTQEVSSRLIKIDEQLMIPPSLPPRTEESSGEDSDDDSENIEREVPVKGVKNKLVTYQTMPTEQEEDLIHQQMAAQGLISELMSESAVEDGNSMRGGGKANLQAVLQHLQQQNLISQSFNSSMMQHHHTN</sequence>
<evidence type="ECO:0000256" key="2">
    <source>
        <dbReference type="SAM" id="MobiDB-lite"/>
    </source>
</evidence>
<dbReference type="EMBL" id="RRYP01017185">
    <property type="protein sequence ID" value="TNV74290.1"/>
    <property type="molecule type" value="Genomic_DNA"/>
</dbReference>
<protein>
    <submittedName>
        <fullName evidence="3">Uncharacterized protein</fullName>
    </submittedName>
</protein>
<proteinExistence type="predicted"/>
<name>A0A8J8NHA2_HALGN</name>
<dbReference type="AlphaFoldDB" id="A0A8J8NHA2"/>
<keyword evidence="4" id="KW-1185">Reference proteome</keyword>
<reference evidence="3" key="1">
    <citation type="submission" date="2019-06" db="EMBL/GenBank/DDBJ databases">
        <authorList>
            <person name="Zheng W."/>
        </authorList>
    </citation>
    <scope>NUCLEOTIDE SEQUENCE</scope>
    <source>
        <strain evidence="3">QDHG01</strain>
    </source>
</reference>
<feature type="compositionally biased region" description="Acidic residues" evidence="2">
    <location>
        <begin position="540"/>
        <end position="550"/>
    </location>
</feature>
<feature type="region of interest" description="Disordered" evidence="2">
    <location>
        <begin position="474"/>
        <end position="556"/>
    </location>
</feature>
<evidence type="ECO:0000313" key="4">
    <source>
        <dbReference type="Proteomes" id="UP000785679"/>
    </source>
</evidence>